<dbReference type="KEGG" id="vg:13995944"/>
<dbReference type="EMBL" id="JX100814">
    <property type="protein sequence ID" value="AFU86645.1"/>
    <property type="molecule type" value="Genomic_DNA"/>
</dbReference>
<reference evidence="1 2" key="1">
    <citation type="journal article" date="2012" name="BMC Genomics">
        <title>The Caulobacter crescentus phage phiCbK: genomics of a canonical phage.</title>
        <authorList>
            <person name="Gill J.J."/>
            <person name="Berry J.D."/>
            <person name="Russell W.K."/>
            <person name="Lessor L."/>
            <person name="Escobar Garcia D.A."/>
            <person name="Hernandez D."/>
            <person name="Kane A."/>
            <person name="Keene J."/>
            <person name="Maddox M."/>
            <person name="Martin R."/>
            <person name="Mohan S."/>
            <person name="Thorn A.M."/>
            <person name="Russell D.H."/>
            <person name="Young R."/>
        </authorList>
    </citation>
    <scope>NUCLEOTIDE SEQUENCE [LARGE SCALE GENOMIC DNA]</scope>
</reference>
<gene>
    <name evidence="1" type="ORF">CcrRogue_gp163</name>
</gene>
<proteinExistence type="predicted"/>
<evidence type="ECO:0000313" key="2">
    <source>
        <dbReference type="Proteomes" id="UP000000461"/>
    </source>
</evidence>
<accession>K4JQS8</accession>
<sequence>MPIADVLFRARMLAAHEAEDCRDPPPTAKSDDIQVRLRKLMRYVTLIEQTADLMSDLHVKDWETFPKVKKRLYAQKHPFGPEVYGVKLLDRLALNIKTLSTLNKAYEPLALISLHRSCEVIINEDLIDIAFDAAIALEDHYERALRA</sequence>
<protein>
    <submittedName>
        <fullName evidence="1">Uncharacterized protein</fullName>
    </submittedName>
</protein>
<organism evidence="1 2">
    <name type="scientific">Caulobacter phage CcrRogue</name>
    <dbReference type="NCBI Taxonomy" id="2927986"/>
    <lineage>
        <taxon>Viruses</taxon>
        <taxon>Duplodnaviria</taxon>
        <taxon>Heunggongvirae</taxon>
        <taxon>Uroviricota</taxon>
        <taxon>Caudoviricetes</taxon>
        <taxon>Jeanschmidtviridae</taxon>
        <taxon>Poindextervirus</taxon>
        <taxon>Poindextervirus rogue</taxon>
    </lineage>
</organism>
<dbReference type="Proteomes" id="UP000000461">
    <property type="component" value="Segment"/>
</dbReference>
<name>K4JQS8_9CAUD</name>
<evidence type="ECO:0000313" key="1">
    <source>
        <dbReference type="EMBL" id="AFU86645.1"/>
    </source>
</evidence>
<dbReference type="OrthoDB" id="37495at10239"/>
<keyword evidence="2" id="KW-1185">Reference proteome</keyword>